<evidence type="ECO:0000256" key="5">
    <source>
        <dbReference type="ARBA" id="ARBA00022833"/>
    </source>
</evidence>
<sequence length="551" mass="60853">MRARPAAVSVVLLTVLFTAAPAQLILISRQQEIEIGKEVAQELERQYGVWNDPSQTRRVERIGRSLVAVCDRKDMPYTFKILNERKELNAVTAPGGFIYITRALLEALDNDDELAFVLGHEIGHVCGDHIRKQISQAMAGSLLLDILTGGASQVVRIGTNLMFALYQRGYSRNHERDADARGVRYMKAAGYNPIAAITALKKLGTERYRGINKWFATHPDVPERIQRIAAMLGVDPDTLQPLPKSGAATLEGVPSRSAPLFFVANGAAYCLPPNAATPVQVWQLDGRAVERLEVDGETLWLLVRDGDDGLVHIARRRPNAPTQYLASFYAQSIHDFRRSPNRQWLAVFGTDDDRPVLKVFRADGQEVPIAGRTPLGKPLAVGWTANNRLVVLTERLGNFAVATIVPGNGARFTDIIGLNRSPTQAAIGPTTPLWVLVGTTLHQMQWTDERAQVQPVLQGVTAFAARGQLLAVVQEGNLTVHRWNGHQWQRVAMVDDRAGVFADLTLSADGQWLAYTYQARSDDPPQLWLAHLPTQRLWRVAVNATAPTFGD</sequence>
<keyword evidence="6" id="KW-0482">Metalloprotease</keyword>
<reference evidence="9" key="1">
    <citation type="submission" date="2017-09" db="EMBL/GenBank/DDBJ databases">
        <title>Metaegenomics of thermophilic ammonia-oxidizing enrichment culture.</title>
        <authorList>
            <person name="Kato S."/>
            <person name="Suzuki K."/>
        </authorList>
    </citation>
    <scope>NUCLEOTIDE SEQUENCE [LARGE SCALE GENOMIC DNA]</scope>
</reference>
<evidence type="ECO:0000256" key="4">
    <source>
        <dbReference type="ARBA" id="ARBA00022801"/>
    </source>
</evidence>
<keyword evidence="2 8" id="KW-0645">Protease</keyword>
<evidence type="ECO:0000256" key="6">
    <source>
        <dbReference type="ARBA" id="ARBA00023049"/>
    </source>
</evidence>
<feature type="domain" description="Peptidase M48" evidence="7">
    <location>
        <begin position="53"/>
        <end position="230"/>
    </location>
</feature>
<accession>A0A2H5X8K7</accession>
<dbReference type="Gene3D" id="3.30.2010.10">
    <property type="entry name" value="Metalloproteases ('zincins'), catalytic domain"/>
    <property type="match status" value="1"/>
</dbReference>
<keyword evidence="3" id="KW-0479">Metal-binding</keyword>
<dbReference type="Pfam" id="PF01435">
    <property type="entry name" value="Peptidase_M48"/>
    <property type="match status" value="1"/>
</dbReference>
<keyword evidence="4 8" id="KW-0378">Hydrolase</keyword>
<evidence type="ECO:0000256" key="2">
    <source>
        <dbReference type="ARBA" id="ARBA00022670"/>
    </source>
</evidence>
<name>A0A2H5X8K7_9BACT</name>
<dbReference type="CDD" id="cd07333">
    <property type="entry name" value="M48C_bepA_like"/>
    <property type="match status" value="1"/>
</dbReference>
<comment type="caution">
    <text evidence="8">The sequence shown here is derived from an EMBL/GenBank/DDBJ whole genome shotgun (WGS) entry which is preliminary data.</text>
</comment>
<keyword evidence="5" id="KW-0862">Zinc</keyword>
<dbReference type="GO" id="GO:0046872">
    <property type="term" value="F:metal ion binding"/>
    <property type="evidence" value="ECO:0007669"/>
    <property type="project" value="UniProtKB-KW"/>
</dbReference>
<evidence type="ECO:0000313" key="8">
    <source>
        <dbReference type="EMBL" id="GBC97519.1"/>
    </source>
</evidence>
<evidence type="ECO:0000256" key="3">
    <source>
        <dbReference type="ARBA" id="ARBA00022723"/>
    </source>
</evidence>
<dbReference type="AlphaFoldDB" id="A0A2H5X8K7"/>
<dbReference type="Gene3D" id="2.130.10.10">
    <property type="entry name" value="YVTN repeat-like/Quinoprotein amine dehydrogenase"/>
    <property type="match status" value="1"/>
</dbReference>
<organism evidence="8 9">
    <name type="scientific">Candidatus Fervidibacter japonicus</name>
    <dbReference type="NCBI Taxonomy" id="2035412"/>
    <lineage>
        <taxon>Bacteria</taxon>
        <taxon>Candidatus Fervidibacterota</taxon>
        <taxon>Candidatus Fervidibacter</taxon>
    </lineage>
</organism>
<dbReference type="EC" id="3.4.-.-" evidence="8"/>
<dbReference type="InterPro" id="IPR001915">
    <property type="entry name" value="Peptidase_M48"/>
</dbReference>
<dbReference type="Proteomes" id="UP000236173">
    <property type="component" value="Unassembled WGS sequence"/>
</dbReference>
<dbReference type="InterPro" id="IPR015943">
    <property type="entry name" value="WD40/YVTN_repeat-like_dom_sf"/>
</dbReference>
<dbReference type="InterPro" id="IPR051156">
    <property type="entry name" value="Mito/Outer_Membr_Metalloprot"/>
</dbReference>
<protein>
    <submittedName>
        <fullName evidence="8">Beta-barrel assembly-enhancing protease</fullName>
        <ecNumber evidence="8">3.4.-.-</ecNumber>
    </submittedName>
</protein>
<gene>
    <name evidence="8" type="primary">bepA_1</name>
    <name evidence="8" type="ORF">HRbin17_00006</name>
</gene>
<proteinExistence type="predicted"/>
<dbReference type="GO" id="GO:0016020">
    <property type="term" value="C:membrane"/>
    <property type="evidence" value="ECO:0007669"/>
    <property type="project" value="TreeGrafter"/>
</dbReference>
<evidence type="ECO:0000256" key="1">
    <source>
        <dbReference type="ARBA" id="ARBA00001947"/>
    </source>
</evidence>
<comment type="cofactor">
    <cofactor evidence="1">
        <name>Zn(2+)</name>
        <dbReference type="ChEBI" id="CHEBI:29105"/>
    </cofactor>
</comment>
<dbReference type="PANTHER" id="PTHR22726">
    <property type="entry name" value="METALLOENDOPEPTIDASE OMA1"/>
    <property type="match status" value="1"/>
</dbReference>
<dbReference type="PANTHER" id="PTHR22726:SF1">
    <property type="entry name" value="METALLOENDOPEPTIDASE OMA1, MITOCHONDRIAL"/>
    <property type="match status" value="1"/>
</dbReference>
<dbReference type="SUPFAM" id="SSF50969">
    <property type="entry name" value="YVTN repeat-like/Quinoprotein amine dehydrogenase"/>
    <property type="match status" value="1"/>
</dbReference>
<dbReference type="EMBL" id="BEHT01000001">
    <property type="protein sequence ID" value="GBC97519.1"/>
    <property type="molecule type" value="Genomic_DNA"/>
</dbReference>
<evidence type="ECO:0000313" key="9">
    <source>
        <dbReference type="Proteomes" id="UP000236173"/>
    </source>
</evidence>
<dbReference type="GO" id="GO:0051603">
    <property type="term" value="P:proteolysis involved in protein catabolic process"/>
    <property type="evidence" value="ECO:0007669"/>
    <property type="project" value="TreeGrafter"/>
</dbReference>
<dbReference type="InterPro" id="IPR011044">
    <property type="entry name" value="Quino_amine_DH_bsu"/>
</dbReference>
<dbReference type="GO" id="GO:0004222">
    <property type="term" value="F:metalloendopeptidase activity"/>
    <property type="evidence" value="ECO:0007669"/>
    <property type="project" value="InterPro"/>
</dbReference>
<evidence type="ECO:0000259" key="7">
    <source>
        <dbReference type="Pfam" id="PF01435"/>
    </source>
</evidence>